<evidence type="ECO:0000313" key="2">
    <source>
        <dbReference type="EMBL" id="BBZ75046.1"/>
    </source>
</evidence>
<reference evidence="2 3" key="1">
    <citation type="journal article" date="2019" name="Emerg. Microbes Infect.">
        <title>Comprehensive subspecies identification of 175 nontuberculous mycobacteria species based on 7547 genomic profiles.</title>
        <authorList>
            <person name="Matsumoto Y."/>
            <person name="Kinjo T."/>
            <person name="Motooka D."/>
            <person name="Nabeya D."/>
            <person name="Jung N."/>
            <person name="Uechi K."/>
            <person name="Horii T."/>
            <person name="Iida T."/>
            <person name="Fujita J."/>
            <person name="Nakamura S."/>
        </authorList>
    </citation>
    <scope>NUCLEOTIDE SEQUENCE [LARGE SCALE GENOMIC DNA]</scope>
    <source>
        <strain evidence="2 3">JCM 30275</strain>
    </source>
</reference>
<dbReference type="Gene3D" id="2.40.70.10">
    <property type="entry name" value="Acid Proteases"/>
    <property type="match status" value="1"/>
</dbReference>
<evidence type="ECO:0000259" key="1">
    <source>
        <dbReference type="Pfam" id="PF20729"/>
    </source>
</evidence>
<dbReference type="NCBIfam" id="NF038019">
    <property type="entry name" value="PE_process_PecA"/>
    <property type="match status" value="1"/>
</dbReference>
<accession>A0A6N4VZD1</accession>
<keyword evidence="3" id="KW-1185">Reference proteome</keyword>
<proteinExistence type="predicted"/>
<dbReference type="InterPro" id="IPR021109">
    <property type="entry name" value="Peptidase_aspartic_dom_sf"/>
</dbReference>
<dbReference type="Pfam" id="PF20729">
    <property type="entry name" value="PE-PGRS_C"/>
    <property type="match status" value="1"/>
</dbReference>
<name>A0A6N4VZD1_9MYCO</name>
<protein>
    <recommendedName>
        <fullName evidence="1">PE cleavage protein A C-terminal domain-containing protein</fullName>
    </recommendedName>
</protein>
<gene>
    <name evidence="2" type="ORF">MANY_03830</name>
</gene>
<organism evidence="2 3">
    <name type="scientific">Mycolicibacterium anyangense</name>
    <dbReference type="NCBI Taxonomy" id="1431246"/>
    <lineage>
        <taxon>Bacteria</taxon>
        <taxon>Bacillati</taxon>
        <taxon>Actinomycetota</taxon>
        <taxon>Actinomycetes</taxon>
        <taxon>Mycobacteriales</taxon>
        <taxon>Mycobacteriaceae</taxon>
        <taxon>Mycolicibacterium</taxon>
    </lineage>
</organism>
<dbReference type="EMBL" id="AP022620">
    <property type="protein sequence ID" value="BBZ75046.1"/>
    <property type="molecule type" value="Genomic_DNA"/>
</dbReference>
<dbReference type="AlphaFoldDB" id="A0A6N4VZD1"/>
<dbReference type="GO" id="GO:0004190">
    <property type="term" value="F:aspartic-type endopeptidase activity"/>
    <property type="evidence" value="ECO:0007669"/>
    <property type="project" value="InterPro"/>
</dbReference>
<evidence type="ECO:0000313" key="3">
    <source>
        <dbReference type="Proteomes" id="UP000467249"/>
    </source>
</evidence>
<dbReference type="Proteomes" id="UP000467249">
    <property type="component" value="Chromosome"/>
</dbReference>
<dbReference type="KEGG" id="many:MANY_03830"/>
<dbReference type="InterPro" id="IPR048054">
    <property type="entry name" value="PecA_C"/>
</dbReference>
<sequence length="515" mass="48217">MAGSGGAGGAASGNAGKGGAGGAGGSTGLLAVFGHGGAGGDGGAATGYDGIGGNGGNGGSGGAFSISGGGDGGAGGAGIRIGGQAGAGGAAGLIGSGGAGGDGGWGAVGGAGGNGGLLAGNGGDGGAGGAGAAGGAGGNAVLVGNGGDGGAGGAGAQGGQGGTAGVLIGIGGDGGAGGVSATGGAGGRGGLVGITGATGATGGAPTVTLTYDPTVDFSTVNFTINGTQVNNVEIDTGSAGLVVPITKLDSASLGPTLGVTGMIQYGTWGRFYYTVYAASLDFGNGMVTAGTPIAVVDQIEEKQGDTWVPVPQSDWDEQKYAAALAPTMGVAPYTGGDISSPVLTLPGGLAQGLLVDMPDSQLTFGANPLPKVTSVPGWFYTTATVKITYNGVSTTTKPATTTIDSGGIGGGASASMLPSTIQGLSDYDSLPAGTLIEVFTPDGSTLLYQTTVTESQVAAGDSPELWPTSLGFNTGIIPFLQGPIYFSYTPAYVPNPDDFYGGTAEFDFTPSVSAS</sequence>
<feature type="domain" description="PE cleavage protein A C-terminal" evidence="1">
    <location>
        <begin position="206"/>
        <end position="492"/>
    </location>
</feature>